<keyword evidence="3" id="KW-1185">Reference proteome</keyword>
<dbReference type="RefSeq" id="WP_152775085.1">
    <property type="nucleotide sequence ID" value="NZ_VJZC01000324.1"/>
</dbReference>
<dbReference type="Proteomes" id="UP000400924">
    <property type="component" value="Unassembled WGS sequence"/>
</dbReference>
<dbReference type="Pfam" id="PF02498">
    <property type="entry name" value="Bro-N"/>
    <property type="match status" value="1"/>
</dbReference>
<dbReference type="PROSITE" id="PS51750">
    <property type="entry name" value="BRO_N"/>
    <property type="match status" value="1"/>
</dbReference>
<gene>
    <name evidence="2" type="ORF">FNH08_32350</name>
</gene>
<dbReference type="SMART" id="SM01040">
    <property type="entry name" value="Bro-N"/>
    <property type="match status" value="1"/>
</dbReference>
<reference evidence="2 3" key="1">
    <citation type="submission" date="2019-07" db="EMBL/GenBank/DDBJ databases">
        <title>New species of Amycolatopsis and Streptomyces.</title>
        <authorList>
            <person name="Duangmal K."/>
            <person name="Teo W.F.A."/>
            <person name="Lipun K."/>
        </authorList>
    </citation>
    <scope>NUCLEOTIDE SEQUENCE [LARGE SCALE GENOMIC DNA]</scope>
    <source>
        <strain evidence="2 3">NBRC 106415</strain>
    </source>
</reference>
<sequence>MNEQNNNTPPEQPVAQRQDAIEISDFVYGATGARVRRLTMPDGTHWFPAVDVCRNLGYAHVGSALRNVADAINFASAESVLQRHRLGIPAGREWRRDMNLVSLQGLIRLVNACTKPASQPFKAWVSEVIATIQRDGSYSLEPASVQPAPTCGTAYVMPPQIADAIVRLEERSIRMGEQLADHEKELREINHSQSVIAEALRDIAVALRGPNDGSRPVTAPELTPQQLLANWKARNLVVTEDVHMVAAQLAPALLHGGAGYSVEEIAVSTGLSHDRVRACLEMLSEQGCVRQVGRAQDGAPFYVLP</sequence>
<dbReference type="PANTHER" id="PTHR36180">
    <property type="entry name" value="DNA-BINDING PROTEIN-RELATED-RELATED"/>
    <property type="match status" value="1"/>
</dbReference>
<proteinExistence type="predicted"/>
<dbReference type="OrthoDB" id="4318391at2"/>
<dbReference type="PANTHER" id="PTHR36180:SF2">
    <property type="entry name" value="BRO FAMILY PROTEIN"/>
    <property type="match status" value="1"/>
</dbReference>
<evidence type="ECO:0000259" key="1">
    <source>
        <dbReference type="PROSITE" id="PS51750"/>
    </source>
</evidence>
<protein>
    <submittedName>
        <fullName evidence="2">Bro-N domain-containing protein</fullName>
    </submittedName>
</protein>
<organism evidence="2 3">
    <name type="scientific">Streptomyces spongiae</name>
    <dbReference type="NCBI Taxonomy" id="565072"/>
    <lineage>
        <taxon>Bacteria</taxon>
        <taxon>Bacillati</taxon>
        <taxon>Actinomycetota</taxon>
        <taxon>Actinomycetes</taxon>
        <taxon>Kitasatosporales</taxon>
        <taxon>Streptomycetaceae</taxon>
        <taxon>Streptomyces</taxon>
    </lineage>
</organism>
<evidence type="ECO:0000313" key="3">
    <source>
        <dbReference type="Proteomes" id="UP000400924"/>
    </source>
</evidence>
<dbReference type="AlphaFoldDB" id="A0A5N8XQA8"/>
<dbReference type="InterPro" id="IPR003497">
    <property type="entry name" value="BRO_N_domain"/>
</dbReference>
<evidence type="ECO:0000313" key="2">
    <source>
        <dbReference type="EMBL" id="MPY61670.1"/>
    </source>
</evidence>
<accession>A0A5N8XQA8</accession>
<dbReference type="EMBL" id="VJZC01000324">
    <property type="protein sequence ID" value="MPY61670.1"/>
    <property type="molecule type" value="Genomic_DNA"/>
</dbReference>
<feature type="domain" description="Bro-N" evidence="1">
    <location>
        <begin position="20"/>
        <end position="136"/>
    </location>
</feature>
<comment type="caution">
    <text evidence="2">The sequence shown here is derived from an EMBL/GenBank/DDBJ whole genome shotgun (WGS) entry which is preliminary data.</text>
</comment>
<name>A0A5N8XQA8_9ACTN</name>